<feature type="compositionally biased region" description="Basic and acidic residues" evidence="1">
    <location>
        <begin position="131"/>
        <end position="146"/>
    </location>
</feature>
<gene>
    <name evidence="2" type="ORF">BT63DRAFT_464433</name>
</gene>
<feature type="compositionally biased region" description="Pro residues" evidence="1">
    <location>
        <begin position="81"/>
        <end position="90"/>
    </location>
</feature>
<evidence type="ECO:0000256" key="1">
    <source>
        <dbReference type="SAM" id="MobiDB-lite"/>
    </source>
</evidence>
<dbReference type="AlphaFoldDB" id="A0A6A6TYI3"/>
<reference evidence="2" key="1">
    <citation type="journal article" date="2020" name="Stud. Mycol.">
        <title>101 Dothideomycetes genomes: a test case for predicting lifestyles and emergence of pathogens.</title>
        <authorList>
            <person name="Haridas S."/>
            <person name="Albert R."/>
            <person name="Binder M."/>
            <person name="Bloem J."/>
            <person name="Labutti K."/>
            <person name="Salamov A."/>
            <person name="Andreopoulos B."/>
            <person name="Baker S."/>
            <person name="Barry K."/>
            <person name="Bills G."/>
            <person name="Bluhm B."/>
            <person name="Cannon C."/>
            <person name="Castanera R."/>
            <person name="Culley D."/>
            <person name="Daum C."/>
            <person name="Ezra D."/>
            <person name="Gonzalez J."/>
            <person name="Henrissat B."/>
            <person name="Kuo A."/>
            <person name="Liang C."/>
            <person name="Lipzen A."/>
            <person name="Lutzoni F."/>
            <person name="Magnuson J."/>
            <person name="Mondo S."/>
            <person name="Nolan M."/>
            <person name="Ohm R."/>
            <person name="Pangilinan J."/>
            <person name="Park H.-J."/>
            <person name="Ramirez L."/>
            <person name="Alfaro M."/>
            <person name="Sun H."/>
            <person name="Tritt A."/>
            <person name="Yoshinaga Y."/>
            <person name="Zwiers L.-H."/>
            <person name="Turgeon B."/>
            <person name="Goodwin S."/>
            <person name="Spatafora J."/>
            <person name="Crous P."/>
            <person name="Grigoriev I."/>
        </authorList>
    </citation>
    <scope>NUCLEOTIDE SEQUENCE</scope>
    <source>
        <strain evidence="2">CBS 115976</strain>
    </source>
</reference>
<feature type="compositionally biased region" description="Acidic residues" evidence="1">
    <location>
        <begin position="43"/>
        <end position="54"/>
    </location>
</feature>
<dbReference type="Proteomes" id="UP000799302">
    <property type="component" value="Unassembled WGS sequence"/>
</dbReference>
<protein>
    <submittedName>
        <fullName evidence="2">Uncharacterized protein</fullName>
    </submittedName>
</protein>
<keyword evidence="3" id="KW-1185">Reference proteome</keyword>
<name>A0A6A6TYI3_9PEZI</name>
<sequence length="225" mass="25202">MCEKCLIGMSFCVFAPVAERQTPKDTNTDRCSFNRSDSSSDSIDSDDGYDSDDFLPEPLSRAVIGWTKWPENYTLAQPPSGKAPPSPPLSPKSKPAFMVQEFNPDLSKLALSAPEDQISADITPVPFESCPETRREDKSTASEKREPYSWLPAALAGLTKRIDATKRFLSKYNQQKKLKATARANLKKAKQIEKQANEDRKSEDILRKGLRDHEQEDEACISFLP</sequence>
<evidence type="ECO:0000313" key="2">
    <source>
        <dbReference type="EMBL" id="KAF2665135.1"/>
    </source>
</evidence>
<feature type="region of interest" description="Disordered" evidence="1">
    <location>
        <begin position="22"/>
        <end position="54"/>
    </location>
</feature>
<dbReference type="EMBL" id="MU004241">
    <property type="protein sequence ID" value="KAF2665135.1"/>
    <property type="molecule type" value="Genomic_DNA"/>
</dbReference>
<accession>A0A6A6TYI3</accession>
<feature type="compositionally biased region" description="Basic and acidic residues" evidence="1">
    <location>
        <begin position="190"/>
        <end position="214"/>
    </location>
</feature>
<feature type="region of interest" description="Disordered" evidence="1">
    <location>
        <begin position="123"/>
        <end position="146"/>
    </location>
</feature>
<feature type="region of interest" description="Disordered" evidence="1">
    <location>
        <begin position="75"/>
        <end position="95"/>
    </location>
</feature>
<proteinExistence type="predicted"/>
<evidence type="ECO:0000313" key="3">
    <source>
        <dbReference type="Proteomes" id="UP000799302"/>
    </source>
</evidence>
<feature type="region of interest" description="Disordered" evidence="1">
    <location>
        <begin position="183"/>
        <end position="225"/>
    </location>
</feature>
<organism evidence="2 3">
    <name type="scientific">Microthyrium microscopicum</name>
    <dbReference type="NCBI Taxonomy" id="703497"/>
    <lineage>
        <taxon>Eukaryota</taxon>
        <taxon>Fungi</taxon>
        <taxon>Dikarya</taxon>
        <taxon>Ascomycota</taxon>
        <taxon>Pezizomycotina</taxon>
        <taxon>Dothideomycetes</taxon>
        <taxon>Dothideomycetes incertae sedis</taxon>
        <taxon>Microthyriales</taxon>
        <taxon>Microthyriaceae</taxon>
        <taxon>Microthyrium</taxon>
    </lineage>
</organism>